<feature type="transmembrane region" description="Helical" evidence="2">
    <location>
        <begin position="1498"/>
        <end position="1519"/>
    </location>
</feature>
<keyword evidence="2" id="KW-0812">Transmembrane</keyword>
<dbReference type="Proteomes" id="UP000233762">
    <property type="component" value="Unassembled WGS sequence"/>
</dbReference>
<dbReference type="Proteomes" id="UP000233730">
    <property type="component" value="Unassembled WGS sequence"/>
</dbReference>
<feature type="region of interest" description="Disordered" evidence="1">
    <location>
        <begin position="519"/>
        <end position="538"/>
    </location>
</feature>
<dbReference type="GO" id="GO:0005975">
    <property type="term" value="P:carbohydrate metabolic process"/>
    <property type="evidence" value="ECO:0007669"/>
    <property type="project" value="UniProtKB-ARBA"/>
</dbReference>
<sequence>MAIVHRNDDKAGISETRVCAWKHAVVALAVAVSLIFLPVVGTTAVAQDDAPAVSQSDAASDTASMYLPLTTDKIDSGKSVVTLRVDGQEVTQFNPPPVLPAHANLKFDLDITITDKAIHNGHPDDPLKYQLDWEYQLPIDYKSINDTKGNNGQPKDHVVYENGVRVATLRVVPGDGGNAKLQISYDRDYVVSNGKNTNFYFRYGLDVNWIPNVDEETLRQTWVFPGTGSSITVQREPWGVTGQKSCTQPDIDTLKSTCTVTLNAEGDIEGFTFVDKWEEGLTVEQNGFTMQKKSASGDLVDIDEWNPAFKWNVEGQVSLKTDNLPIKENGTRFLPKGEYVITYTAQINDKATPNGSGNQYVNARNTAKWQWNGHKEETSTVTPNVPQAHYNWVGSKWGNWGDNDEHTTINWTVQINTGNDKFNLDNYKFVDTLQRGHHYTGDGVRVKCFDDWGNQGALQLKLWSDLRVDNTETGMSFTYEFPENAGKKICVIEYSTKVDANPEVSEWKNTGEIQCNKNNGCDPAPEPGIEASVKTDQPVNPGFNETLLTKSSPAQQDGYVFKEAAPGSGVYKVPWQIDFTPPKGGQPITDLFLYEDWVHGTSDGNTLHMWYSRDYLDLKLEEETEPGKWMPITDEYTVVEADRNNPSDGCKNETDPNRADTCYAGLTPQNDKPAARPLPMGTEYPKGWYRESDRNSADSYGNHDGAPAFRIVFKNSERAFNKPLRITYNTLCDGAPDRYHNYAKFRYMVNGNPRYEVPQTDIMFSQGHAAGKMVHANRDGEASWHDKAESGMVPADPSDPNNKVDGWTAHWRVWSNGVKSWWICDWLTDANGNQVWNENGPYKVEVPGMSGIQDLSQVDKIIVTDTLPSDKWHLNTSKPVFGWFVSMPPKENVTVDGTTVEAWPTTKNEYTENFEAGEQWHAFKIARGGTCKDKNGKDGTCATYSESGGQIVFTIPNDGKLANWKYEGDPKNENMDLPEINAEELTIPVQGNSIIVLEFDTYITKTDANLPENSAEQVTNRIEFDFGKLGSQSASGTTTLAKGDVVKPSKRGYDAGNNLMKYTVEVDTKTMAEKRLRPFTASESLTLEDQLGSPNAEYVRDSFSLTMNNSQTVDKEYWTLQFGRNDNGNATVTVALRGDAQGDNPYWADDPNHLTLNDATLQLHYNVQVTGVPGVQRPISNTVRLKGSTESAFTHTGYVQIVKPNADAGATGATVLTKRDSTNVTAVLQGAEFSVCKVPTGDTNVRPLDKPCETPIATYPTDSNGKIAFKPGEAGLSFNTLYVAWESKAPAGYRLDATPHYFYIASASNTDEDKSALKSLQDYVAKYELAATYSGFDVYDKPIQVSWGKVDAAKVMAQENGSVAVQGSAFLPGSEWEITRQCPTEAVPPSGEEQCAKQTWTVRDDGTTEGNAQKADRDPASGYITVVGLPAGTYALTETKAPQDYHKGNGSYTFTINPDGTVQWANADGSDFHETSSGLHVVGNHKATVTLPSAGGRGMHLIALGLAVVAAGMCLAVVASGRGAKGRHAA</sequence>
<dbReference type="Gene3D" id="2.60.40.740">
    <property type="match status" value="2"/>
</dbReference>
<reference evidence="6 7" key="1">
    <citation type="submission" date="2017-10" db="EMBL/GenBank/DDBJ databases">
        <title>Bifidobacterium genomics.</title>
        <authorList>
            <person name="Lugli G.A."/>
            <person name="Milani C."/>
            <person name="Mancabelli L."/>
        </authorList>
    </citation>
    <scope>NUCLEOTIDE SEQUENCE [LARGE SCALE GENOMIC DNA]</scope>
    <source>
        <strain evidence="5 7">1520B</strain>
        <strain evidence="4 6">1524B</strain>
    </source>
</reference>
<dbReference type="InterPro" id="IPR008966">
    <property type="entry name" value="Adhesion_dom_sf"/>
</dbReference>
<accession>A0A2N3R6Q7</accession>
<keyword evidence="2" id="KW-1133">Transmembrane helix</keyword>
<evidence type="ECO:0000313" key="5">
    <source>
        <dbReference type="EMBL" id="PKV05044.1"/>
    </source>
</evidence>
<keyword evidence="2" id="KW-0472">Membrane</keyword>
<evidence type="ECO:0000313" key="6">
    <source>
        <dbReference type="Proteomes" id="UP000233730"/>
    </source>
</evidence>
<dbReference type="InterPro" id="IPR041033">
    <property type="entry name" value="SpaA_PFL_dom_1"/>
</dbReference>
<dbReference type="SUPFAM" id="SSF49401">
    <property type="entry name" value="Bacterial adhesins"/>
    <property type="match status" value="1"/>
</dbReference>
<gene>
    <name evidence="4" type="ORF">CQR46_1214</name>
    <name evidence="5" type="ORF">CQR50_0298</name>
</gene>
<evidence type="ECO:0000259" key="3">
    <source>
        <dbReference type="Pfam" id="PF17802"/>
    </source>
</evidence>
<dbReference type="EMBL" id="PCHH01000001">
    <property type="protein sequence ID" value="PKV05044.1"/>
    <property type="molecule type" value="Genomic_DNA"/>
</dbReference>
<proteinExistence type="predicted"/>
<dbReference type="EMBL" id="PCGZ01000007">
    <property type="protein sequence ID" value="PKU90211.1"/>
    <property type="molecule type" value="Genomic_DNA"/>
</dbReference>
<dbReference type="RefSeq" id="WP_101398257.1">
    <property type="nucleotide sequence ID" value="NZ_PCGZ01000007.1"/>
</dbReference>
<dbReference type="Pfam" id="PF17802">
    <property type="entry name" value="SpaA"/>
    <property type="match status" value="2"/>
</dbReference>
<evidence type="ECO:0000313" key="4">
    <source>
        <dbReference type="EMBL" id="PKU90211.1"/>
    </source>
</evidence>
<dbReference type="InterPro" id="IPR013783">
    <property type="entry name" value="Ig-like_fold"/>
</dbReference>
<feature type="domain" description="SpaA-like prealbumin fold" evidence="3">
    <location>
        <begin position="1216"/>
        <end position="1308"/>
    </location>
</feature>
<evidence type="ECO:0000256" key="1">
    <source>
        <dbReference type="SAM" id="MobiDB-lite"/>
    </source>
</evidence>
<dbReference type="Gene3D" id="2.60.40.10">
    <property type="entry name" value="Immunoglobulins"/>
    <property type="match status" value="2"/>
</dbReference>
<comment type="caution">
    <text evidence="5">The sequence shown here is derived from an EMBL/GenBank/DDBJ whole genome shotgun (WGS) entry which is preliminary data.</text>
</comment>
<organism evidence="5 7">
    <name type="scientific">Bifidobacterium pseudolongum subsp. globosum</name>
    <dbReference type="NCBI Taxonomy" id="1690"/>
    <lineage>
        <taxon>Bacteria</taxon>
        <taxon>Bacillati</taxon>
        <taxon>Actinomycetota</taxon>
        <taxon>Actinomycetes</taxon>
        <taxon>Bifidobacteriales</taxon>
        <taxon>Bifidobacteriaceae</taxon>
        <taxon>Bifidobacterium</taxon>
    </lineage>
</organism>
<evidence type="ECO:0000313" key="7">
    <source>
        <dbReference type="Proteomes" id="UP000233762"/>
    </source>
</evidence>
<name>A0A2N3R6Q7_9BIFI</name>
<evidence type="ECO:0000256" key="2">
    <source>
        <dbReference type="SAM" id="Phobius"/>
    </source>
</evidence>
<protein>
    <submittedName>
        <fullName evidence="5">Cna protein B-type domain-containing protein</fullName>
    </submittedName>
</protein>
<feature type="domain" description="SpaA-like prealbumin fold" evidence="3">
    <location>
        <begin position="1371"/>
        <end position="1466"/>
    </location>
</feature>
<feature type="transmembrane region" description="Helical" evidence="2">
    <location>
        <begin position="24"/>
        <end position="46"/>
    </location>
</feature>